<dbReference type="PANTHER" id="PTHR10030">
    <property type="entry name" value="ALPHA-L-FUCOSIDASE"/>
    <property type="match status" value="1"/>
</dbReference>
<keyword evidence="9" id="KW-1185">Reference proteome</keyword>
<feature type="domain" description="Glycoside hydrolase family 29 N-terminal" evidence="7">
    <location>
        <begin position="40"/>
        <end position="128"/>
    </location>
</feature>
<evidence type="ECO:0000256" key="1">
    <source>
        <dbReference type="ARBA" id="ARBA00007951"/>
    </source>
</evidence>
<reference evidence="8" key="1">
    <citation type="submission" date="2020-08" db="EMBL/GenBank/DDBJ databases">
        <title>Genomic Encyclopedia of Type Strains, Phase IV (KMG-V): Genome sequencing to study the core and pangenomes of soil and plant-associated prokaryotes.</title>
        <authorList>
            <person name="Whitman W."/>
        </authorList>
    </citation>
    <scope>NUCLEOTIDE SEQUENCE [LARGE SCALE GENOMIC DNA]</scope>
    <source>
        <strain evidence="8">M8UP27</strain>
    </source>
</reference>
<dbReference type="Pfam" id="PF01120">
    <property type="entry name" value="Alpha_L_fucos"/>
    <property type="match status" value="1"/>
</dbReference>
<proteinExistence type="inferred from homology"/>
<dbReference type="AlphaFoldDB" id="A0A7W8MTA2"/>
<dbReference type="GO" id="GO:0016139">
    <property type="term" value="P:glycoside catabolic process"/>
    <property type="evidence" value="ECO:0007669"/>
    <property type="project" value="TreeGrafter"/>
</dbReference>
<name>A0A7W8MTA2_9BACT</name>
<dbReference type="InterPro" id="IPR017853">
    <property type="entry name" value="GH"/>
</dbReference>
<dbReference type="GO" id="GO:0005764">
    <property type="term" value="C:lysosome"/>
    <property type="evidence" value="ECO:0007669"/>
    <property type="project" value="TreeGrafter"/>
</dbReference>
<keyword evidence="5" id="KW-0326">Glycosidase</keyword>
<feature type="non-terminal residue" evidence="8">
    <location>
        <position position="128"/>
    </location>
</feature>
<sequence>MKLVCVHFIMVLLSAVGVLSYAQLAGSNPDPWPAHHAVSSVQDTETPAQRDARMQWWREARFGMFIHWGLYSIPAGTWNGQRIPNVGEWIMNTASIPVADYKALAPKFNPTGFSAHDIVALAKSSGMK</sequence>
<evidence type="ECO:0000256" key="2">
    <source>
        <dbReference type="ARBA" id="ARBA00012662"/>
    </source>
</evidence>
<comment type="similarity">
    <text evidence="1">Belongs to the glycosyl hydrolase 29 family.</text>
</comment>
<feature type="signal peptide" evidence="6">
    <location>
        <begin position="1"/>
        <end position="25"/>
    </location>
</feature>
<dbReference type="GO" id="GO:0006004">
    <property type="term" value="P:fucose metabolic process"/>
    <property type="evidence" value="ECO:0007669"/>
    <property type="project" value="TreeGrafter"/>
</dbReference>
<keyword evidence="3 6" id="KW-0732">Signal</keyword>
<feature type="chain" id="PRO_5031033886" description="alpha-L-fucosidase" evidence="6">
    <location>
        <begin position="26"/>
        <end position="128"/>
    </location>
</feature>
<dbReference type="GO" id="GO:0004560">
    <property type="term" value="F:alpha-L-fucosidase activity"/>
    <property type="evidence" value="ECO:0007669"/>
    <property type="project" value="InterPro"/>
</dbReference>
<evidence type="ECO:0000313" key="9">
    <source>
        <dbReference type="Proteomes" id="UP000568106"/>
    </source>
</evidence>
<gene>
    <name evidence="8" type="ORF">HDF09_004238</name>
</gene>
<evidence type="ECO:0000256" key="4">
    <source>
        <dbReference type="ARBA" id="ARBA00022801"/>
    </source>
</evidence>
<dbReference type="InterPro" id="IPR057739">
    <property type="entry name" value="Glyco_hydro_29_N"/>
</dbReference>
<dbReference type="EC" id="3.2.1.51" evidence="2"/>
<dbReference type="Proteomes" id="UP000568106">
    <property type="component" value="Unassembled WGS sequence"/>
</dbReference>
<dbReference type="Gene3D" id="3.20.20.80">
    <property type="entry name" value="Glycosidases"/>
    <property type="match status" value="1"/>
</dbReference>
<organism evidence="8 9">
    <name type="scientific">Tunturiibacter empetritectus</name>
    <dbReference type="NCBI Taxonomy" id="3069691"/>
    <lineage>
        <taxon>Bacteria</taxon>
        <taxon>Pseudomonadati</taxon>
        <taxon>Acidobacteriota</taxon>
        <taxon>Terriglobia</taxon>
        <taxon>Terriglobales</taxon>
        <taxon>Acidobacteriaceae</taxon>
        <taxon>Tunturiibacter</taxon>
    </lineage>
</organism>
<comment type="caution">
    <text evidence="8">The sequence shown here is derived from an EMBL/GenBank/DDBJ whole genome shotgun (WGS) entry which is preliminary data.</text>
</comment>
<evidence type="ECO:0000256" key="6">
    <source>
        <dbReference type="SAM" id="SignalP"/>
    </source>
</evidence>
<evidence type="ECO:0000256" key="3">
    <source>
        <dbReference type="ARBA" id="ARBA00022729"/>
    </source>
</evidence>
<keyword evidence="4" id="KW-0378">Hydrolase</keyword>
<evidence type="ECO:0000259" key="7">
    <source>
        <dbReference type="Pfam" id="PF01120"/>
    </source>
</evidence>
<evidence type="ECO:0000256" key="5">
    <source>
        <dbReference type="ARBA" id="ARBA00023295"/>
    </source>
</evidence>
<dbReference type="PANTHER" id="PTHR10030:SF37">
    <property type="entry name" value="ALPHA-L-FUCOSIDASE-RELATED"/>
    <property type="match status" value="1"/>
</dbReference>
<dbReference type="EMBL" id="JACHDY010000011">
    <property type="protein sequence ID" value="MBB5319528.1"/>
    <property type="molecule type" value="Genomic_DNA"/>
</dbReference>
<evidence type="ECO:0000313" key="8">
    <source>
        <dbReference type="EMBL" id="MBB5319528.1"/>
    </source>
</evidence>
<dbReference type="SUPFAM" id="SSF51445">
    <property type="entry name" value="(Trans)glycosidases"/>
    <property type="match status" value="1"/>
</dbReference>
<accession>A0A7W8MTA2</accession>
<protein>
    <recommendedName>
        <fullName evidence="2">alpha-L-fucosidase</fullName>
        <ecNumber evidence="2">3.2.1.51</ecNumber>
    </recommendedName>
</protein>
<dbReference type="InterPro" id="IPR000933">
    <property type="entry name" value="Glyco_hydro_29"/>
</dbReference>